<keyword evidence="2" id="KW-1133">Transmembrane helix</keyword>
<feature type="compositionally biased region" description="Basic and acidic residues" evidence="1">
    <location>
        <begin position="273"/>
        <end position="285"/>
    </location>
</feature>
<evidence type="ECO:0000259" key="3">
    <source>
        <dbReference type="Pfam" id="PF20177"/>
    </source>
</evidence>
<dbReference type="Proteomes" id="UP000586827">
    <property type="component" value="Unassembled WGS sequence"/>
</dbReference>
<feature type="compositionally biased region" description="Basic and acidic residues" evidence="1">
    <location>
        <begin position="246"/>
        <end position="261"/>
    </location>
</feature>
<sequence length="313" mass="33861">MPPSHSSILPSVPGVPAGAAVLIAVTCTFLGFFIDAAGGSELTGTFSSLYVLGCVLSVLVVRFRGLFTALVLPPLLLFFAVPLAYQQMLGNASSLRLKDMIFNLAIPLVNRFPVMALATVLVLAIGGARIYLHRREADPGNARSRTPRSRSARPNSNAVRSRRTRPADTEPAKRRFRAKPAGDDEFDDRTPAPAPRGRRPNGRVAERPPRVGAERPSSGTPADRKRAAAKPPTGDRKPTAAGRKGPASDRKPPVAEKKAAAADRTPPVNGRKPRTDRVPPTDQPRRRGQTGEVPPHPRPNVRYRDRDSGRIER</sequence>
<evidence type="ECO:0000313" key="4">
    <source>
        <dbReference type="EMBL" id="NNH69884.1"/>
    </source>
</evidence>
<comment type="caution">
    <text evidence="4">The sequence shown here is derived from an EMBL/GenBank/DDBJ whole genome shotgun (WGS) entry which is preliminary data.</text>
</comment>
<protein>
    <recommendedName>
        <fullName evidence="3">DUF6542 domain-containing protein</fullName>
    </recommendedName>
</protein>
<evidence type="ECO:0000256" key="2">
    <source>
        <dbReference type="SAM" id="Phobius"/>
    </source>
</evidence>
<feature type="transmembrane region" description="Helical" evidence="2">
    <location>
        <begin position="12"/>
        <end position="34"/>
    </location>
</feature>
<organism evidence="4 5">
    <name type="scientific">Nocardia uniformis</name>
    <dbReference type="NCBI Taxonomy" id="53432"/>
    <lineage>
        <taxon>Bacteria</taxon>
        <taxon>Bacillati</taxon>
        <taxon>Actinomycetota</taxon>
        <taxon>Actinomycetes</taxon>
        <taxon>Mycobacteriales</taxon>
        <taxon>Nocardiaceae</taxon>
        <taxon>Nocardia</taxon>
    </lineage>
</organism>
<gene>
    <name evidence="4" type="ORF">HLB23_08410</name>
</gene>
<feature type="compositionally biased region" description="Basic and acidic residues" evidence="1">
    <location>
        <begin position="302"/>
        <end position="313"/>
    </location>
</feature>
<dbReference type="InterPro" id="IPR046672">
    <property type="entry name" value="DUF6542"/>
</dbReference>
<keyword evidence="5" id="KW-1185">Reference proteome</keyword>
<feature type="transmembrane region" description="Helical" evidence="2">
    <location>
        <begin position="108"/>
        <end position="132"/>
    </location>
</feature>
<reference evidence="4 5" key="1">
    <citation type="submission" date="2020-05" db="EMBL/GenBank/DDBJ databases">
        <title>MicrobeNet Type strains.</title>
        <authorList>
            <person name="Nicholson A.C."/>
        </authorList>
    </citation>
    <scope>NUCLEOTIDE SEQUENCE [LARGE SCALE GENOMIC DNA]</scope>
    <source>
        <strain evidence="4 5">JCM 3224</strain>
    </source>
</reference>
<keyword evidence="2" id="KW-0472">Membrane</keyword>
<dbReference type="EMBL" id="JABELX010000003">
    <property type="protein sequence ID" value="NNH69884.1"/>
    <property type="molecule type" value="Genomic_DNA"/>
</dbReference>
<dbReference type="Pfam" id="PF20177">
    <property type="entry name" value="DUF6542"/>
    <property type="match status" value="1"/>
</dbReference>
<evidence type="ECO:0000256" key="1">
    <source>
        <dbReference type="SAM" id="MobiDB-lite"/>
    </source>
</evidence>
<feature type="region of interest" description="Disordered" evidence="1">
    <location>
        <begin position="138"/>
        <end position="313"/>
    </location>
</feature>
<name>A0A849BUM9_9NOCA</name>
<feature type="transmembrane region" description="Helical" evidence="2">
    <location>
        <begin position="46"/>
        <end position="63"/>
    </location>
</feature>
<feature type="domain" description="DUF6542" evidence="3">
    <location>
        <begin position="14"/>
        <end position="135"/>
    </location>
</feature>
<proteinExistence type="predicted"/>
<feature type="compositionally biased region" description="Basic and acidic residues" evidence="1">
    <location>
        <begin position="204"/>
        <end position="213"/>
    </location>
</feature>
<accession>A0A849BUM9</accession>
<keyword evidence="2" id="KW-0812">Transmembrane</keyword>
<feature type="transmembrane region" description="Helical" evidence="2">
    <location>
        <begin position="70"/>
        <end position="88"/>
    </location>
</feature>
<evidence type="ECO:0000313" key="5">
    <source>
        <dbReference type="Proteomes" id="UP000586827"/>
    </source>
</evidence>
<dbReference type="AlphaFoldDB" id="A0A849BUM9"/>